<reference evidence="9 10" key="1">
    <citation type="journal article" date="2011" name="Proc. Natl. Acad. Sci. U.S.A.">
        <title>Evolutionary erosion of yeast sex chromosomes by mating-type switching accidents.</title>
        <authorList>
            <person name="Gordon J.L."/>
            <person name="Armisen D."/>
            <person name="Proux-Wera E."/>
            <person name="Oheigeartaigh S.S."/>
            <person name="Byrne K.P."/>
            <person name="Wolfe K.H."/>
        </authorList>
    </citation>
    <scope>NUCLEOTIDE SEQUENCE [LARGE SCALE GENOMIC DNA]</scope>
    <source>
        <strain evidence="10">ATCC 76901 / BCRC 22586 / CBS 4309 / NBRC 1992 / NRRL Y-12630</strain>
    </source>
</reference>
<comment type="function">
    <text evidence="8">Component of the Mediator complex, a coactivator involved in the regulated transcription of nearly all RNA polymerase II-dependent genes. Mediator functions as a bridge to convey information from gene-specific regulatory proteins to the basal RNA polymerase II transcription machinery. Mediator is recruited to promoters by direct interactions with regulatory proteins and serves as a scaffold for the assembly of a functional preinitiation complex with RNA polymerase II and the general transcription factors.</text>
</comment>
<dbReference type="RefSeq" id="XP_003676533.1">
    <property type="nucleotide sequence ID" value="XM_003676485.1"/>
</dbReference>
<dbReference type="GO" id="GO:0001113">
    <property type="term" value="P:transcription open complex formation at RNA polymerase II promoter"/>
    <property type="evidence" value="ECO:0007669"/>
    <property type="project" value="EnsemblFungi"/>
</dbReference>
<evidence type="ECO:0000256" key="6">
    <source>
        <dbReference type="ARBA" id="ARBA00023242"/>
    </source>
</evidence>
<dbReference type="OMA" id="PDRKCMD"/>
<keyword evidence="6 8" id="KW-0539">Nucleus</keyword>
<dbReference type="eggNOG" id="ENOG502RXWG">
    <property type="taxonomic scope" value="Eukaryota"/>
</dbReference>
<keyword evidence="8" id="KW-0010">Activator</keyword>
<gene>
    <name evidence="9" type="primary">NCAS0E01020</name>
    <name evidence="8" type="synonym">MED18</name>
    <name evidence="9" type="ordered locus">NCAS_0E01020</name>
</gene>
<evidence type="ECO:0000313" key="9">
    <source>
        <dbReference type="EMBL" id="CCC70172.1"/>
    </source>
</evidence>
<dbReference type="InterPro" id="IPR019095">
    <property type="entry name" value="Mediator_Med18"/>
</dbReference>
<dbReference type="GO" id="GO:0034605">
    <property type="term" value="P:cellular response to heat"/>
    <property type="evidence" value="ECO:0007669"/>
    <property type="project" value="EnsemblFungi"/>
</dbReference>
<dbReference type="Pfam" id="PF09637">
    <property type="entry name" value="Med18"/>
    <property type="match status" value="1"/>
</dbReference>
<accession>G0VFA7</accession>
<evidence type="ECO:0000256" key="1">
    <source>
        <dbReference type="ARBA" id="ARBA00004123"/>
    </source>
</evidence>
<sequence>MVQQLSLFGSINDDSYDLFVSTITTLSGTPPILFSKLSTNWKPNPQYDIEGTNAKNQLVEPNRINLHRELTLDQLRLQEEPAQFDYNILKKINQDHAPFDLTLLDKILKECNTNGDDKKHKSWVFSMSDIPATGNNRKVSVQTIYESLITSTAGIDSSITKFMNELAYVYEYSYITVGVKFYLRHELLIEVCKIWNIISDGQVSTSSQVTSGGYLIKAYVDVNKSTDIDRINYAENILVNLQKELQGYVDLITPDRKSMDSRLGYGI</sequence>
<dbReference type="KEGG" id="ncs:NCAS_0E01020"/>
<dbReference type="InParanoid" id="G0VFA7"/>
<dbReference type="PANTHER" id="PTHR13321:SF2">
    <property type="entry name" value="MEDIATOR OF RNA POLYMERASE II TRANSCRIPTION SUBUNIT 18"/>
    <property type="match status" value="1"/>
</dbReference>
<evidence type="ECO:0000256" key="5">
    <source>
        <dbReference type="ARBA" id="ARBA00023163"/>
    </source>
</evidence>
<dbReference type="GeneID" id="96903805"/>
<organism evidence="9 10">
    <name type="scientific">Naumovozyma castellii</name>
    <name type="common">Yeast</name>
    <name type="synonym">Saccharomyces castellii</name>
    <dbReference type="NCBI Taxonomy" id="27288"/>
    <lineage>
        <taxon>Eukaryota</taxon>
        <taxon>Fungi</taxon>
        <taxon>Dikarya</taxon>
        <taxon>Ascomycota</taxon>
        <taxon>Saccharomycotina</taxon>
        <taxon>Saccharomycetes</taxon>
        <taxon>Saccharomycetales</taxon>
        <taxon>Saccharomycetaceae</taxon>
        <taxon>Naumovozyma</taxon>
    </lineage>
</organism>
<dbReference type="GO" id="GO:0070847">
    <property type="term" value="C:core mediator complex"/>
    <property type="evidence" value="ECO:0007669"/>
    <property type="project" value="EnsemblFungi"/>
</dbReference>
<name>G0VFA7_NAUCA</name>
<dbReference type="GO" id="GO:0006369">
    <property type="term" value="P:termination of RNA polymerase II transcription"/>
    <property type="evidence" value="ECO:0007669"/>
    <property type="project" value="EnsemblFungi"/>
</dbReference>
<dbReference type="FunCoup" id="G0VFA7">
    <property type="interactions" value="166"/>
</dbReference>
<dbReference type="STRING" id="1064592.G0VFA7"/>
<keyword evidence="10" id="KW-1185">Reference proteome</keyword>
<comment type="subunit">
    <text evidence="8">Component of the Mediator complex.</text>
</comment>
<keyword evidence="5 8" id="KW-0804">Transcription</keyword>
<dbReference type="EMBL" id="HE576756">
    <property type="protein sequence ID" value="CCC70172.1"/>
    <property type="molecule type" value="Genomic_DNA"/>
</dbReference>
<evidence type="ECO:0000256" key="3">
    <source>
        <dbReference type="ARBA" id="ARBA00019612"/>
    </source>
</evidence>
<dbReference type="GO" id="GO:0051123">
    <property type="term" value="P:RNA polymerase II preinitiation complex assembly"/>
    <property type="evidence" value="ECO:0007669"/>
    <property type="project" value="EnsemblFungi"/>
</dbReference>
<comment type="subcellular location">
    <subcellularLocation>
        <location evidence="1 8">Nucleus</location>
    </subcellularLocation>
</comment>
<dbReference type="GO" id="GO:0016592">
    <property type="term" value="C:mediator complex"/>
    <property type="evidence" value="ECO:0007669"/>
    <property type="project" value="InterPro"/>
</dbReference>
<dbReference type="Proteomes" id="UP000001640">
    <property type="component" value="Chromosome 5"/>
</dbReference>
<proteinExistence type="inferred from homology"/>
<comment type="similarity">
    <text evidence="2 8">Belongs to the Mediator complex subunit 18 family.</text>
</comment>
<dbReference type="GO" id="GO:0000979">
    <property type="term" value="F:RNA polymerase II core promoter sequence-specific DNA binding"/>
    <property type="evidence" value="ECO:0007669"/>
    <property type="project" value="EnsemblFungi"/>
</dbReference>
<protein>
    <recommendedName>
        <fullName evidence="3 8">Mediator of RNA polymerase II transcription subunit 18</fullName>
    </recommendedName>
    <alternativeName>
        <fullName evidence="7 8">Mediator complex subunit 18</fullName>
    </alternativeName>
</protein>
<dbReference type="Gene3D" id="2.40.320.10">
    <property type="entry name" value="Hypothetical Protein Pfu-838710-001"/>
    <property type="match status" value="1"/>
</dbReference>
<evidence type="ECO:0000256" key="4">
    <source>
        <dbReference type="ARBA" id="ARBA00023015"/>
    </source>
</evidence>
<reference key="2">
    <citation type="submission" date="2011-08" db="EMBL/GenBank/DDBJ databases">
        <title>Genome sequence of Naumovozyma castellii.</title>
        <authorList>
            <person name="Gordon J.L."/>
            <person name="Armisen D."/>
            <person name="Proux-Wera E."/>
            <person name="OhEigeartaigh S.S."/>
            <person name="Byrne K.P."/>
            <person name="Wolfe K.H."/>
        </authorList>
    </citation>
    <scope>NUCLEOTIDE SEQUENCE</scope>
    <source>
        <strain>Type strain:CBS 4309</strain>
    </source>
</reference>
<dbReference type="GO" id="GO:0003713">
    <property type="term" value="F:transcription coactivator activity"/>
    <property type="evidence" value="ECO:0007669"/>
    <property type="project" value="EnsemblFungi"/>
</dbReference>
<dbReference type="HOGENOM" id="CLU_058255_1_0_1"/>
<evidence type="ECO:0000256" key="8">
    <source>
        <dbReference type="RuleBase" id="RU364150"/>
    </source>
</evidence>
<dbReference type="OrthoDB" id="5348092at2759"/>
<dbReference type="PANTHER" id="PTHR13321">
    <property type="entry name" value="MEDIATOR OF RNA POLYMERASE II TRANSCRIPTION, SUBUNIT 18"/>
    <property type="match status" value="1"/>
</dbReference>
<dbReference type="AlphaFoldDB" id="G0VFA7"/>
<dbReference type="GO" id="GO:0032968">
    <property type="term" value="P:positive regulation of transcription elongation by RNA polymerase II"/>
    <property type="evidence" value="ECO:0007669"/>
    <property type="project" value="EnsemblFungi"/>
</dbReference>
<evidence type="ECO:0000313" key="10">
    <source>
        <dbReference type="Proteomes" id="UP000001640"/>
    </source>
</evidence>
<keyword evidence="4 8" id="KW-0805">Transcription regulation</keyword>
<dbReference type="GO" id="GO:0060261">
    <property type="term" value="P:positive regulation of transcription initiation by RNA polymerase II"/>
    <property type="evidence" value="ECO:0007669"/>
    <property type="project" value="EnsemblFungi"/>
</dbReference>
<evidence type="ECO:0000256" key="7">
    <source>
        <dbReference type="ARBA" id="ARBA00032012"/>
    </source>
</evidence>
<evidence type="ECO:0000256" key="2">
    <source>
        <dbReference type="ARBA" id="ARBA00009814"/>
    </source>
</evidence>